<sequence length="354" mass="41897">MKRVVQESCYLFPQLPEELEGRECLLRVPYEWHDNLRAVNKRWKEVVNSPQFYQDRKRLAILEPYICLVQDSNQVNVYHPSQNRCRSLPLPPIHDEFGVHPYRSECISVNYNLIFMGGSVWINRNNLPERHLVAMVVMYNFSRKQWLRGADMPIARTHFACSVSPEGLVYIAGGESFEIMAEREATVYHTEEDRREILPVMKQGERRCSGAFLEGKFFVITHEAEQIFDVKTRKWTFLDDLWRCSEFLDRNLVTAHGRLYLFEGQSVMEYNCEENVLAWVGFTPRRFILIECLAVCGNGEKVFVYGWDKRLKQVCYIYSLPTKETSHELELRLQHEHEHELELEHEYRLRPARG</sequence>
<accession>A0AA38FKU1</accession>
<dbReference type="InterPro" id="IPR015915">
    <property type="entry name" value="Kelch-typ_b-propeller"/>
</dbReference>
<protein>
    <recommendedName>
        <fullName evidence="5">F-box protein</fullName>
    </recommendedName>
</protein>
<organism evidence="3 4">
    <name type="scientific">Taxus chinensis</name>
    <name type="common">Chinese yew</name>
    <name type="synonym">Taxus wallichiana var. chinensis</name>
    <dbReference type="NCBI Taxonomy" id="29808"/>
    <lineage>
        <taxon>Eukaryota</taxon>
        <taxon>Viridiplantae</taxon>
        <taxon>Streptophyta</taxon>
        <taxon>Embryophyta</taxon>
        <taxon>Tracheophyta</taxon>
        <taxon>Spermatophyta</taxon>
        <taxon>Pinopsida</taxon>
        <taxon>Pinidae</taxon>
        <taxon>Conifers II</taxon>
        <taxon>Cupressales</taxon>
        <taxon>Taxaceae</taxon>
        <taxon>Taxus</taxon>
    </lineage>
</organism>
<comment type="caution">
    <text evidence="3">The sequence shown here is derived from an EMBL/GenBank/DDBJ whole genome shotgun (WGS) entry which is preliminary data.</text>
</comment>
<dbReference type="AlphaFoldDB" id="A0AA38FKU1"/>
<evidence type="ECO:0000256" key="1">
    <source>
        <dbReference type="ARBA" id="ARBA00022441"/>
    </source>
</evidence>
<gene>
    <name evidence="3" type="ORF">KI387_010265</name>
</gene>
<evidence type="ECO:0008006" key="5">
    <source>
        <dbReference type="Google" id="ProtNLM"/>
    </source>
</evidence>
<dbReference type="InterPro" id="IPR006652">
    <property type="entry name" value="Kelch_1"/>
</dbReference>
<proteinExistence type="predicted"/>
<dbReference type="SUPFAM" id="SSF117281">
    <property type="entry name" value="Kelch motif"/>
    <property type="match status" value="1"/>
</dbReference>
<evidence type="ECO:0000313" key="3">
    <source>
        <dbReference type="EMBL" id="KAH9305861.1"/>
    </source>
</evidence>
<keyword evidence="1" id="KW-0880">Kelch repeat</keyword>
<dbReference type="Gene3D" id="2.120.10.80">
    <property type="entry name" value="Kelch-type beta propeller"/>
    <property type="match status" value="1"/>
</dbReference>
<evidence type="ECO:0000313" key="4">
    <source>
        <dbReference type="Proteomes" id="UP000824469"/>
    </source>
</evidence>
<name>A0AA38FKU1_TAXCH</name>
<keyword evidence="4" id="KW-1185">Reference proteome</keyword>
<dbReference type="SMART" id="SM00612">
    <property type="entry name" value="Kelch"/>
    <property type="match status" value="2"/>
</dbReference>
<keyword evidence="2" id="KW-0677">Repeat</keyword>
<dbReference type="OMA" id="GYPTHAQ"/>
<dbReference type="EMBL" id="JAHRHJ020000008">
    <property type="protein sequence ID" value="KAH9305861.1"/>
    <property type="molecule type" value="Genomic_DNA"/>
</dbReference>
<dbReference type="PANTHER" id="PTHR46344">
    <property type="entry name" value="OS02G0202900 PROTEIN"/>
    <property type="match status" value="1"/>
</dbReference>
<reference evidence="3 4" key="1">
    <citation type="journal article" date="2021" name="Nat. Plants">
        <title>The Taxus genome provides insights into paclitaxel biosynthesis.</title>
        <authorList>
            <person name="Xiong X."/>
            <person name="Gou J."/>
            <person name="Liao Q."/>
            <person name="Li Y."/>
            <person name="Zhou Q."/>
            <person name="Bi G."/>
            <person name="Li C."/>
            <person name="Du R."/>
            <person name="Wang X."/>
            <person name="Sun T."/>
            <person name="Guo L."/>
            <person name="Liang H."/>
            <person name="Lu P."/>
            <person name="Wu Y."/>
            <person name="Zhang Z."/>
            <person name="Ro D.K."/>
            <person name="Shang Y."/>
            <person name="Huang S."/>
            <person name="Yan J."/>
        </authorList>
    </citation>
    <scope>NUCLEOTIDE SEQUENCE [LARGE SCALE GENOMIC DNA]</scope>
    <source>
        <strain evidence="3">Ta-2019</strain>
    </source>
</reference>
<dbReference type="Proteomes" id="UP000824469">
    <property type="component" value="Unassembled WGS sequence"/>
</dbReference>
<dbReference type="PANTHER" id="PTHR46344:SF27">
    <property type="entry name" value="KELCH REPEAT SUPERFAMILY PROTEIN"/>
    <property type="match status" value="1"/>
</dbReference>
<evidence type="ECO:0000256" key="2">
    <source>
        <dbReference type="ARBA" id="ARBA00022737"/>
    </source>
</evidence>